<keyword evidence="5" id="KW-0415">Karyogamy</keyword>
<evidence type="ECO:0000313" key="14">
    <source>
        <dbReference type="EMBL" id="KUI52876.1"/>
    </source>
</evidence>
<feature type="chain" id="PRO_5008265660" evidence="13">
    <location>
        <begin position="21"/>
        <end position="487"/>
    </location>
</feature>
<evidence type="ECO:0000256" key="12">
    <source>
        <dbReference type="ARBA" id="ARBA00023242"/>
    </source>
</evidence>
<keyword evidence="15" id="KW-1185">Reference proteome</keyword>
<feature type="signal peptide" evidence="13">
    <location>
        <begin position="1"/>
        <end position="20"/>
    </location>
</feature>
<evidence type="ECO:0000256" key="3">
    <source>
        <dbReference type="ARBA" id="ARBA00004586"/>
    </source>
</evidence>
<dbReference type="PANTHER" id="PTHR28012:SF1">
    <property type="entry name" value="NUCLEAR FUSION PROTEIN KAR5"/>
    <property type="match status" value="1"/>
</dbReference>
<accession>A0A194UMJ2</accession>
<gene>
    <name evidence="14" type="ORF">VP1G_00522</name>
</gene>
<reference evidence="15" key="1">
    <citation type="submission" date="2014-12" db="EMBL/GenBank/DDBJ databases">
        <title>Genome Sequence of Valsa Canker Pathogens Uncovers a Specific Adaption of Colonization on Woody Bark.</title>
        <authorList>
            <person name="Yin Z."/>
            <person name="Liu H."/>
            <person name="Gao X."/>
            <person name="Li Z."/>
            <person name="Song N."/>
            <person name="Ke X."/>
            <person name="Dai Q."/>
            <person name="Wu Y."/>
            <person name="Sun Y."/>
            <person name="Xu J.-R."/>
            <person name="Kang Z.K."/>
            <person name="Wang L."/>
            <person name="Huang L."/>
        </authorList>
    </citation>
    <scope>NUCLEOTIDE SEQUENCE [LARGE SCALE GENOMIC DNA]</scope>
    <source>
        <strain evidence="15">SXYL134</strain>
    </source>
</reference>
<evidence type="ECO:0000256" key="2">
    <source>
        <dbReference type="ARBA" id="ARBA00004126"/>
    </source>
</evidence>
<dbReference type="OrthoDB" id="5311848at2759"/>
<organism evidence="14 15">
    <name type="scientific">Cytospora mali</name>
    <name type="common">Apple Valsa canker fungus</name>
    <name type="synonym">Valsa mali</name>
    <dbReference type="NCBI Taxonomy" id="578113"/>
    <lineage>
        <taxon>Eukaryota</taxon>
        <taxon>Fungi</taxon>
        <taxon>Dikarya</taxon>
        <taxon>Ascomycota</taxon>
        <taxon>Pezizomycotina</taxon>
        <taxon>Sordariomycetes</taxon>
        <taxon>Sordariomycetidae</taxon>
        <taxon>Diaporthales</taxon>
        <taxon>Cytosporaceae</taxon>
        <taxon>Cytospora</taxon>
    </lineage>
</organism>
<keyword evidence="8" id="KW-0256">Endoplasmic reticulum</keyword>
<evidence type="ECO:0000256" key="7">
    <source>
        <dbReference type="ARBA" id="ARBA00022729"/>
    </source>
</evidence>
<protein>
    <submittedName>
        <fullName evidence="14">Nuclear fusion protein KAR5</fullName>
    </submittedName>
</protein>
<sequence>MDFNIFMLFGLLFANRVVAAFNWRSQKEVKTAGPRHDLNLSPYELLQSSSPLSDVYTVALGELQDLESEPLCHRIAARLLVGNCQLLDGKDEATILTDSGRHIRDFVDSYAASMAICDLERGRFNIPRTCEKFREPVLGQLPLGDQAQLHVTSHEIDQCLSGLAAENSAWSTWVSYRHKALRFCEAARADQEKAQNILLYQRLTNILAKLTHGVEMEMQKHMESLELRLQKAGTAAQVLEPQLDRLRGKLAQVEDYISFDLESALKKSADSISTGLHDATNLQKLLAVTIQTVLDGTSHIAAAHKESVQLVNQNNEDLNNWSMLVAATLTTAVSLNNQIELSRFGLQSLSTHQQTLAEGLDRLASVADDLSSKYDDHTHALREAKNMTDDILDTLEEVAVSAAIIKEANYSYFQGFGISGWAPYIVSPVATLLLGSYGLAPSAFRNLGLIALGEFVGFSISHLNRATILWPLFATDDAVENATTMAF</sequence>
<evidence type="ECO:0000256" key="11">
    <source>
        <dbReference type="ARBA" id="ARBA00023180"/>
    </source>
</evidence>
<dbReference type="GO" id="GO:0048288">
    <property type="term" value="P:nuclear membrane fusion involved in karyogamy"/>
    <property type="evidence" value="ECO:0007669"/>
    <property type="project" value="InterPro"/>
</dbReference>
<name>A0A194UMJ2_CYTMA</name>
<evidence type="ECO:0000313" key="15">
    <source>
        <dbReference type="Proteomes" id="UP000078576"/>
    </source>
</evidence>
<keyword evidence="9" id="KW-1133">Transmembrane helix</keyword>
<dbReference type="GO" id="GO:0005789">
    <property type="term" value="C:endoplasmic reticulum membrane"/>
    <property type="evidence" value="ECO:0007669"/>
    <property type="project" value="UniProtKB-SubCell"/>
</dbReference>
<evidence type="ECO:0000256" key="10">
    <source>
        <dbReference type="ARBA" id="ARBA00023136"/>
    </source>
</evidence>
<dbReference type="PANTHER" id="PTHR28012">
    <property type="entry name" value="NUCLEAR FUSION PROTEIN KAR5"/>
    <property type="match status" value="1"/>
</dbReference>
<keyword evidence="12" id="KW-0539">Nucleus</keyword>
<dbReference type="EMBL" id="KN714667">
    <property type="protein sequence ID" value="KUI52876.1"/>
    <property type="molecule type" value="Genomic_DNA"/>
</dbReference>
<evidence type="ECO:0000256" key="4">
    <source>
        <dbReference type="ARBA" id="ARBA00010473"/>
    </source>
</evidence>
<dbReference type="GO" id="GO:0000742">
    <property type="term" value="P:karyogamy involved in conjugation with cellular fusion"/>
    <property type="evidence" value="ECO:0007669"/>
    <property type="project" value="InterPro"/>
</dbReference>
<dbReference type="GO" id="GO:0031965">
    <property type="term" value="C:nuclear membrane"/>
    <property type="evidence" value="ECO:0007669"/>
    <property type="project" value="UniProtKB-SubCell"/>
</dbReference>
<keyword evidence="11" id="KW-0325">Glycoprotein</keyword>
<evidence type="ECO:0000256" key="5">
    <source>
        <dbReference type="ARBA" id="ARBA00022459"/>
    </source>
</evidence>
<evidence type="ECO:0000256" key="8">
    <source>
        <dbReference type="ARBA" id="ARBA00022824"/>
    </source>
</evidence>
<keyword evidence="7 13" id="KW-0732">Signal</keyword>
<keyword evidence="6" id="KW-0812">Transmembrane</keyword>
<comment type="subcellular location">
    <subcellularLocation>
        <location evidence="3">Endoplasmic reticulum membrane</location>
    </subcellularLocation>
    <subcellularLocation>
        <location evidence="2">Nucleus membrane</location>
    </subcellularLocation>
</comment>
<evidence type="ECO:0000256" key="13">
    <source>
        <dbReference type="SAM" id="SignalP"/>
    </source>
</evidence>
<dbReference type="Proteomes" id="UP000078576">
    <property type="component" value="Unassembled WGS sequence"/>
</dbReference>
<dbReference type="InterPro" id="IPR007292">
    <property type="entry name" value="Nuclear_fusion_Kar5"/>
</dbReference>
<proteinExistence type="inferred from homology"/>
<keyword evidence="10" id="KW-0472">Membrane</keyword>
<evidence type="ECO:0000256" key="6">
    <source>
        <dbReference type="ARBA" id="ARBA00022692"/>
    </source>
</evidence>
<evidence type="ECO:0000256" key="9">
    <source>
        <dbReference type="ARBA" id="ARBA00022989"/>
    </source>
</evidence>
<dbReference type="AlphaFoldDB" id="A0A194UMJ2"/>
<evidence type="ECO:0000256" key="1">
    <source>
        <dbReference type="ARBA" id="ARBA00003389"/>
    </source>
</evidence>
<comment type="function">
    <text evidence="1">Required for nuclear membrane fusion during karyogamy.</text>
</comment>
<comment type="similarity">
    <text evidence="4">Belongs to the KAR5 family.</text>
</comment>